<feature type="domain" description="Phage capsid-like C-terminal" evidence="2">
    <location>
        <begin position="46"/>
        <end position="274"/>
    </location>
</feature>
<evidence type="ECO:0000313" key="4">
    <source>
        <dbReference type="Proteomes" id="UP000215433"/>
    </source>
</evidence>
<evidence type="ECO:0000256" key="1">
    <source>
        <dbReference type="ARBA" id="ARBA00004328"/>
    </source>
</evidence>
<dbReference type="AlphaFoldDB" id="A0A229VZ15"/>
<proteinExistence type="predicted"/>
<protein>
    <submittedName>
        <fullName evidence="3">Major capsid protein</fullName>
    </submittedName>
</protein>
<dbReference type="Gene3D" id="3.30.2320.10">
    <property type="entry name" value="hypothetical protein PF0899 domain"/>
    <property type="match status" value="1"/>
</dbReference>
<dbReference type="OrthoDB" id="3233650at2"/>
<dbReference type="InterPro" id="IPR024455">
    <property type="entry name" value="Phage_capsid"/>
</dbReference>
<dbReference type="Proteomes" id="UP000215433">
    <property type="component" value="Unassembled WGS sequence"/>
</dbReference>
<organism evidence="3 4">
    <name type="scientific">Bifidobacterium vansinderenii</name>
    <dbReference type="NCBI Taxonomy" id="1984871"/>
    <lineage>
        <taxon>Bacteria</taxon>
        <taxon>Bacillati</taxon>
        <taxon>Actinomycetota</taxon>
        <taxon>Actinomycetes</taxon>
        <taxon>Bifidobacteriales</taxon>
        <taxon>Bifidobacteriaceae</taxon>
        <taxon>Bifidobacterium</taxon>
    </lineage>
</organism>
<dbReference type="Gene3D" id="3.30.2400.10">
    <property type="entry name" value="Major capsid protein gp5"/>
    <property type="match status" value="1"/>
</dbReference>
<accession>A0A229VZ15</accession>
<sequence>MAEVTTGNAPSVYSANYFQAESIIPDALILTHATAGGQVEGDTPVLNVPYVETLPAAQIVKEGEEIPEGNAAVSVLTIHTQKVAVINPITNEANYAAGVKTMLGKGMARSIIAKADAVFLQNPAPAEGASGVTGLFNYPGIPVAGNIADSNDGLNPIIDGITQISENGGTPTHIIMGYGTWAKLLKLRLADGTPQISPDVANAPVPVLFGIPVTLNAQAPADKIIITDKGEIIAAAGGVSGDASRDRYFERDITLMRSTFRFGFGVVHPNRLSIITTTDTTDNE</sequence>
<name>A0A229VZ15_9BIFI</name>
<reference evidence="3 4" key="1">
    <citation type="submission" date="2017-05" db="EMBL/GenBank/DDBJ databases">
        <title>Bifidobacterium vansinderenii sp. nov.</title>
        <authorList>
            <person name="Lugli G.A."/>
            <person name="Duranti S."/>
            <person name="Mangifesta M."/>
        </authorList>
    </citation>
    <scope>NUCLEOTIDE SEQUENCE [LARGE SCALE GENOMIC DNA]</scope>
    <source>
        <strain evidence="3 4">Tam10B</strain>
    </source>
</reference>
<dbReference type="SUPFAM" id="SSF56563">
    <property type="entry name" value="Major capsid protein gp5"/>
    <property type="match status" value="1"/>
</dbReference>
<dbReference type="Pfam" id="PF05065">
    <property type="entry name" value="Phage_capsid"/>
    <property type="match status" value="1"/>
</dbReference>
<keyword evidence="4" id="KW-1185">Reference proteome</keyword>
<comment type="subcellular location">
    <subcellularLocation>
        <location evidence="1">Virion</location>
    </subcellularLocation>
</comment>
<dbReference type="NCBIfam" id="TIGR01554">
    <property type="entry name" value="major_cap_HK97"/>
    <property type="match status" value="1"/>
</dbReference>
<dbReference type="InterPro" id="IPR054612">
    <property type="entry name" value="Phage_capsid-like_C"/>
</dbReference>
<evidence type="ECO:0000313" key="3">
    <source>
        <dbReference type="EMBL" id="OXN00796.1"/>
    </source>
</evidence>
<gene>
    <name evidence="3" type="ORF">Tam10B_0751</name>
</gene>
<dbReference type="RefSeq" id="WP_093959937.1">
    <property type="nucleotide sequence ID" value="NZ_NEWD01000007.1"/>
</dbReference>
<comment type="caution">
    <text evidence="3">The sequence shown here is derived from an EMBL/GenBank/DDBJ whole genome shotgun (WGS) entry which is preliminary data.</text>
</comment>
<evidence type="ECO:0000259" key="2">
    <source>
        <dbReference type="Pfam" id="PF05065"/>
    </source>
</evidence>
<dbReference type="EMBL" id="NEWD01000007">
    <property type="protein sequence ID" value="OXN00796.1"/>
    <property type="molecule type" value="Genomic_DNA"/>
</dbReference>